<proteinExistence type="inferred from homology"/>
<dbReference type="PANTHER" id="PTHR30344:SF1">
    <property type="entry name" value="6-PHOSPHOGLUCONOLACTONASE"/>
    <property type="match status" value="1"/>
</dbReference>
<dbReference type="Gene3D" id="2.130.10.10">
    <property type="entry name" value="YVTN repeat-like/Quinoprotein amine dehydrogenase"/>
    <property type="match status" value="1"/>
</dbReference>
<dbReference type="InterPro" id="IPR011048">
    <property type="entry name" value="Haem_d1_sf"/>
</dbReference>
<evidence type="ECO:0000256" key="1">
    <source>
        <dbReference type="ARBA" id="ARBA00005564"/>
    </source>
</evidence>
<keyword evidence="2" id="KW-0732">Signal</keyword>
<name>A0AAE0I4Q7_9PEZI</name>
<comment type="caution">
    <text evidence="3">The sequence shown here is derived from an EMBL/GenBank/DDBJ whole genome shotgun (WGS) entry which is preliminary data.</text>
</comment>
<dbReference type="InterPro" id="IPR050282">
    <property type="entry name" value="Cycloisomerase_2"/>
</dbReference>
<dbReference type="PANTHER" id="PTHR30344">
    <property type="entry name" value="6-PHOSPHOGLUCONOLACTONASE-RELATED"/>
    <property type="match status" value="1"/>
</dbReference>
<dbReference type="AlphaFoldDB" id="A0AAE0I4Q7"/>
<protein>
    <submittedName>
        <fullName evidence="3">YkgB protein</fullName>
    </submittedName>
</protein>
<sequence length="396" mass="41321">MLYRGSLAAGALAALALPSASSATLLYVTSYAGTVTTLNLTVTSPSAASLQSIATSTECGAQPSWLTLVGPNLYCLDESWGQLNGSLISFTTSPTTGKLTLLDKATTIGGPVSAVVYGQGGAGLAIADYAEAGINTFNIANPADLQPVQANAWVLPQKGPNPDRQEKPHPHQAILDPTGKFLLVPDLGFDRVHVFSLDQVTLKQTELAPLLSPPGSGPRHGVFVKAGEKTLFYVITELSNQIIGYSVTYKADNTLGFTQVYISGTHGPEPVPAGAAGGEIALSPDSKFITVSSRNEASLKIPNFDKTNSTQLASDPLITFSINYDTGALTLVQKFPAGGLVPRHFSFNKAGTLVASAAQKDGRLAIISRDVSTGVLKEYVANIAIVGEVNCAIFAE</sequence>
<dbReference type="GO" id="GO:0017057">
    <property type="term" value="F:6-phosphogluconolactonase activity"/>
    <property type="evidence" value="ECO:0007669"/>
    <property type="project" value="TreeGrafter"/>
</dbReference>
<feature type="chain" id="PRO_5042049599" evidence="2">
    <location>
        <begin position="24"/>
        <end position="396"/>
    </location>
</feature>
<evidence type="ECO:0000313" key="4">
    <source>
        <dbReference type="Proteomes" id="UP001283341"/>
    </source>
</evidence>
<dbReference type="SUPFAM" id="SSF51004">
    <property type="entry name" value="C-terminal (heme d1) domain of cytochrome cd1-nitrite reductase"/>
    <property type="match status" value="1"/>
</dbReference>
<feature type="signal peptide" evidence="2">
    <location>
        <begin position="1"/>
        <end position="23"/>
    </location>
</feature>
<dbReference type="InterPro" id="IPR019405">
    <property type="entry name" value="Lactonase_7-beta_prop"/>
</dbReference>
<gene>
    <name evidence="3" type="ORF">B0H66DRAFT_242633</name>
</gene>
<dbReference type="InterPro" id="IPR015943">
    <property type="entry name" value="WD40/YVTN_repeat-like_dom_sf"/>
</dbReference>
<comment type="similarity">
    <text evidence="1">Belongs to the cycloisomerase 2 family.</text>
</comment>
<accession>A0AAE0I4Q7</accession>
<dbReference type="Pfam" id="PF10282">
    <property type="entry name" value="Lactonase"/>
    <property type="match status" value="1"/>
</dbReference>
<reference evidence="3" key="1">
    <citation type="journal article" date="2023" name="Mol. Phylogenet. Evol.">
        <title>Genome-scale phylogeny and comparative genomics of the fungal order Sordariales.</title>
        <authorList>
            <person name="Hensen N."/>
            <person name="Bonometti L."/>
            <person name="Westerberg I."/>
            <person name="Brannstrom I.O."/>
            <person name="Guillou S."/>
            <person name="Cros-Aarteil S."/>
            <person name="Calhoun S."/>
            <person name="Haridas S."/>
            <person name="Kuo A."/>
            <person name="Mondo S."/>
            <person name="Pangilinan J."/>
            <person name="Riley R."/>
            <person name="LaButti K."/>
            <person name="Andreopoulos B."/>
            <person name="Lipzen A."/>
            <person name="Chen C."/>
            <person name="Yan M."/>
            <person name="Daum C."/>
            <person name="Ng V."/>
            <person name="Clum A."/>
            <person name="Steindorff A."/>
            <person name="Ohm R.A."/>
            <person name="Martin F."/>
            <person name="Silar P."/>
            <person name="Natvig D.O."/>
            <person name="Lalanne C."/>
            <person name="Gautier V."/>
            <person name="Ament-Velasquez S.L."/>
            <person name="Kruys A."/>
            <person name="Hutchinson M.I."/>
            <person name="Powell A.J."/>
            <person name="Barry K."/>
            <person name="Miller A.N."/>
            <person name="Grigoriev I.V."/>
            <person name="Debuchy R."/>
            <person name="Gladieux P."/>
            <person name="Hiltunen Thoren M."/>
            <person name="Johannesson H."/>
        </authorList>
    </citation>
    <scope>NUCLEOTIDE SEQUENCE</scope>
    <source>
        <strain evidence="3">CBS 118394</strain>
    </source>
</reference>
<evidence type="ECO:0000313" key="3">
    <source>
        <dbReference type="EMBL" id="KAK3318548.1"/>
    </source>
</evidence>
<keyword evidence="4" id="KW-1185">Reference proteome</keyword>
<dbReference type="Proteomes" id="UP001283341">
    <property type="component" value="Unassembled WGS sequence"/>
</dbReference>
<dbReference type="EMBL" id="JAUEDM010000004">
    <property type="protein sequence ID" value="KAK3318548.1"/>
    <property type="molecule type" value="Genomic_DNA"/>
</dbReference>
<reference evidence="3" key="2">
    <citation type="submission" date="2023-06" db="EMBL/GenBank/DDBJ databases">
        <authorList>
            <consortium name="Lawrence Berkeley National Laboratory"/>
            <person name="Haridas S."/>
            <person name="Hensen N."/>
            <person name="Bonometti L."/>
            <person name="Westerberg I."/>
            <person name="Brannstrom I.O."/>
            <person name="Guillou S."/>
            <person name="Cros-Aarteil S."/>
            <person name="Calhoun S."/>
            <person name="Kuo A."/>
            <person name="Mondo S."/>
            <person name="Pangilinan J."/>
            <person name="Riley R."/>
            <person name="Labutti K."/>
            <person name="Andreopoulos B."/>
            <person name="Lipzen A."/>
            <person name="Chen C."/>
            <person name="Yanf M."/>
            <person name="Daum C."/>
            <person name="Ng V."/>
            <person name="Clum A."/>
            <person name="Steindorff A."/>
            <person name="Ohm R."/>
            <person name="Martin F."/>
            <person name="Silar P."/>
            <person name="Natvig D."/>
            <person name="Lalanne C."/>
            <person name="Gautier V."/>
            <person name="Ament-Velasquez S.L."/>
            <person name="Kruys A."/>
            <person name="Hutchinson M.I."/>
            <person name="Powell A.J."/>
            <person name="Barry K."/>
            <person name="Miller A.N."/>
            <person name="Grigoriev I.V."/>
            <person name="Debuchy R."/>
            <person name="Gladieux P."/>
            <person name="Thoren M.H."/>
            <person name="Johannesson H."/>
        </authorList>
    </citation>
    <scope>NUCLEOTIDE SEQUENCE</scope>
    <source>
        <strain evidence="3">CBS 118394</strain>
    </source>
</reference>
<organism evidence="3 4">
    <name type="scientific">Apodospora peruviana</name>
    <dbReference type="NCBI Taxonomy" id="516989"/>
    <lineage>
        <taxon>Eukaryota</taxon>
        <taxon>Fungi</taxon>
        <taxon>Dikarya</taxon>
        <taxon>Ascomycota</taxon>
        <taxon>Pezizomycotina</taxon>
        <taxon>Sordariomycetes</taxon>
        <taxon>Sordariomycetidae</taxon>
        <taxon>Sordariales</taxon>
        <taxon>Lasiosphaeriaceae</taxon>
        <taxon>Apodospora</taxon>
    </lineage>
</organism>
<evidence type="ECO:0000256" key="2">
    <source>
        <dbReference type="SAM" id="SignalP"/>
    </source>
</evidence>